<keyword evidence="5 10" id="KW-0812">Transmembrane</keyword>
<proteinExistence type="predicted"/>
<feature type="transmembrane region" description="Helical" evidence="10">
    <location>
        <begin position="166"/>
        <end position="189"/>
    </location>
</feature>
<keyword evidence="6 10" id="KW-1133">Transmembrane helix</keyword>
<feature type="transmembrane region" description="Helical" evidence="10">
    <location>
        <begin position="20"/>
        <end position="45"/>
    </location>
</feature>
<dbReference type="RefSeq" id="WP_154424208.1">
    <property type="nucleotide sequence ID" value="NZ_VUNN01000001.1"/>
</dbReference>
<dbReference type="InterPro" id="IPR048279">
    <property type="entry name" value="MdtK-like"/>
</dbReference>
<dbReference type="InterPro" id="IPR050222">
    <property type="entry name" value="MATE_MdtK"/>
</dbReference>
<dbReference type="Pfam" id="PF01554">
    <property type="entry name" value="MatE"/>
    <property type="match status" value="2"/>
</dbReference>
<evidence type="ECO:0000256" key="1">
    <source>
        <dbReference type="ARBA" id="ARBA00004651"/>
    </source>
</evidence>
<comment type="caution">
    <text evidence="11">The sequence shown here is derived from an EMBL/GenBank/DDBJ whole genome shotgun (WGS) entry which is preliminary data.</text>
</comment>
<evidence type="ECO:0000256" key="10">
    <source>
        <dbReference type="SAM" id="Phobius"/>
    </source>
</evidence>
<evidence type="ECO:0000256" key="6">
    <source>
        <dbReference type="ARBA" id="ARBA00022989"/>
    </source>
</evidence>
<feature type="transmembrane region" description="Helical" evidence="10">
    <location>
        <begin position="57"/>
        <end position="76"/>
    </location>
</feature>
<evidence type="ECO:0000256" key="4">
    <source>
        <dbReference type="ARBA" id="ARBA00022475"/>
    </source>
</evidence>
<keyword evidence="7" id="KW-0406">Ion transport</keyword>
<feature type="transmembrane region" description="Helical" evidence="10">
    <location>
        <begin position="415"/>
        <end position="435"/>
    </location>
</feature>
<sequence length="450" mass="49267">MKNKIDTSSLFNKGFLKALIVPLLIEQILTLTIGMADTMMVATVGESAVSGISLVDSLSTLFIQLFAAFATGGAVVASQYMGRKDKESACKAAKQLVYITALFSIIITAIGLIFNRGLLALIFGHIEDDVMNHAVKYFIFILISYPFLALTNSANALCRSMGKSKITMNVSIIMNIINIGGNALLIYYYKLGTMGAGIASLTSRVVGAVIMLTTISKKQLPIHLDSLFKFEISSSMIKRILRIGLPSGIENSMFHIGKVLVQSLIASFGTASIAANAVVNNICGFANLPGAVIGMASITVIGQCVGAKRYDAAKYYARNLLLLVFGMFIVTCSFFYVTTPFLSSLYNLSEEAMRISIINNRFLLICTVLIWPISFTLPNFLRAAGDARFTMTISMISMWSFRVILSYIIGKYFGLGLLGVNISMVIDWCFRSIMFSSRWLKGKWMTKKVI</sequence>
<dbReference type="GO" id="GO:0005886">
    <property type="term" value="C:plasma membrane"/>
    <property type="evidence" value="ECO:0007669"/>
    <property type="project" value="UniProtKB-SubCell"/>
</dbReference>
<dbReference type="Proteomes" id="UP000460549">
    <property type="component" value="Unassembled WGS sequence"/>
</dbReference>
<feature type="transmembrane region" description="Helical" evidence="10">
    <location>
        <begin position="134"/>
        <end position="154"/>
    </location>
</feature>
<dbReference type="PIRSF" id="PIRSF006603">
    <property type="entry name" value="DinF"/>
    <property type="match status" value="1"/>
</dbReference>
<dbReference type="GO" id="GO:0006811">
    <property type="term" value="P:monoatomic ion transport"/>
    <property type="evidence" value="ECO:0007669"/>
    <property type="project" value="UniProtKB-KW"/>
</dbReference>
<keyword evidence="2" id="KW-0813">Transport</keyword>
<evidence type="ECO:0000313" key="11">
    <source>
        <dbReference type="EMBL" id="MSU05308.1"/>
    </source>
</evidence>
<keyword evidence="3" id="KW-0050">Antiport</keyword>
<evidence type="ECO:0000256" key="2">
    <source>
        <dbReference type="ARBA" id="ARBA00022448"/>
    </source>
</evidence>
<evidence type="ECO:0000256" key="3">
    <source>
        <dbReference type="ARBA" id="ARBA00022449"/>
    </source>
</evidence>
<gene>
    <name evidence="11" type="ORF">FYJ80_00705</name>
</gene>
<reference evidence="11 12" key="1">
    <citation type="submission" date="2019-08" db="EMBL/GenBank/DDBJ databases">
        <title>In-depth cultivation of the pig gut microbiome towards novel bacterial diversity and tailored functional studies.</title>
        <authorList>
            <person name="Wylensek D."/>
            <person name="Hitch T.C.A."/>
            <person name="Clavel T."/>
        </authorList>
    </citation>
    <scope>NUCLEOTIDE SEQUENCE [LARGE SCALE GENOMIC DNA]</scope>
    <source>
        <strain evidence="11 12">NM-380-WT-3C1</strain>
    </source>
</reference>
<dbReference type="PANTHER" id="PTHR43298">
    <property type="entry name" value="MULTIDRUG RESISTANCE PROTEIN NORM-RELATED"/>
    <property type="match status" value="1"/>
</dbReference>
<feature type="transmembrane region" description="Helical" evidence="10">
    <location>
        <begin position="96"/>
        <end position="114"/>
    </location>
</feature>
<feature type="transmembrane region" description="Helical" evidence="10">
    <location>
        <begin position="285"/>
        <end position="307"/>
    </location>
</feature>
<dbReference type="InterPro" id="IPR002528">
    <property type="entry name" value="MATE_fam"/>
</dbReference>
<evidence type="ECO:0000256" key="8">
    <source>
        <dbReference type="ARBA" id="ARBA00023136"/>
    </source>
</evidence>
<accession>A0A7X2PAK8</accession>
<comment type="subcellular location">
    <subcellularLocation>
        <location evidence="1">Cell membrane</location>
        <topology evidence="1">Multi-pass membrane protein</topology>
    </subcellularLocation>
</comment>
<evidence type="ECO:0000256" key="9">
    <source>
        <dbReference type="ARBA" id="ARBA00031636"/>
    </source>
</evidence>
<dbReference type="PANTHER" id="PTHR43298:SF2">
    <property type="entry name" value="FMN_FAD EXPORTER YEEO-RELATED"/>
    <property type="match status" value="1"/>
</dbReference>
<evidence type="ECO:0000256" key="7">
    <source>
        <dbReference type="ARBA" id="ARBA00023065"/>
    </source>
</evidence>
<organism evidence="11 12">
    <name type="scientific">Bullifex porci</name>
    <dbReference type="NCBI Taxonomy" id="2606638"/>
    <lineage>
        <taxon>Bacteria</taxon>
        <taxon>Pseudomonadati</taxon>
        <taxon>Spirochaetota</taxon>
        <taxon>Spirochaetia</taxon>
        <taxon>Spirochaetales</taxon>
        <taxon>Spirochaetaceae</taxon>
        <taxon>Bullifex</taxon>
    </lineage>
</organism>
<evidence type="ECO:0000313" key="12">
    <source>
        <dbReference type="Proteomes" id="UP000460549"/>
    </source>
</evidence>
<dbReference type="AlphaFoldDB" id="A0A7X2PAK8"/>
<feature type="transmembrane region" description="Helical" evidence="10">
    <location>
        <begin position="357"/>
        <end position="377"/>
    </location>
</feature>
<dbReference type="CDD" id="cd13137">
    <property type="entry name" value="MATE_NorM_like"/>
    <property type="match status" value="1"/>
</dbReference>
<protein>
    <recommendedName>
        <fullName evidence="9">Multidrug-efflux transporter</fullName>
    </recommendedName>
</protein>
<dbReference type="EMBL" id="VUNN01000001">
    <property type="protein sequence ID" value="MSU05308.1"/>
    <property type="molecule type" value="Genomic_DNA"/>
</dbReference>
<dbReference type="NCBIfam" id="TIGR00797">
    <property type="entry name" value="matE"/>
    <property type="match status" value="1"/>
</dbReference>
<name>A0A7X2PAK8_9SPIO</name>
<evidence type="ECO:0000256" key="5">
    <source>
        <dbReference type="ARBA" id="ARBA00022692"/>
    </source>
</evidence>
<keyword evidence="8 10" id="KW-0472">Membrane</keyword>
<dbReference type="GO" id="GO:0042910">
    <property type="term" value="F:xenobiotic transmembrane transporter activity"/>
    <property type="evidence" value="ECO:0007669"/>
    <property type="project" value="InterPro"/>
</dbReference>
<dbReference type="GO" id="GO:0015297">
    <property type="term" value="F:antiporter activity"/>
    <property type="evidence" value="ECO:0007669"/>
    <property type="project" value="UniProtKB-KW"/>
</dbReference>
<keyword evidence="12" id="KW-1185">Reference proteome</keyword>
<keyword evidence="4" id="KW-1003">Cell membrane</keyword>
<feature type="transmembrane region" description="Helical" evidence="10">
    <location>
        <begin position="319"/>
        <end position="337"/>
    </location>
</feature>